<keyword evidence="5" id="KW-0808">Transferase</keyword>
<dbReference type="KEGG" id="ptaw:DW352_10885"/>
<keyword evidence="6" id="KW-1185">Reference proteome</keyword>
<accession>A0A345ZVM5</accession>
<reference evidence="5 6" key="1">
    <citation type="submission" date="2018-07" db="EMBL/GenBank/DDBJ databases">
        <authorList>
            <person name="Quirk P.G."/>
            <person name="Krulwich T.A."/>
        </authorList>
    </citation>
    <scope>NUCLEOTIDE SEQUENCE [LARGE SCALE GENOMIC DNA]</scope>
    <source>
        <strain evidence="5 6">CC-BB4</strain>
    </source>
</reference>
<dbReference type="PIRSF" id="PIRSF005578">
    <property type="entry name" value="TlyA"/>
    <property type="match status" value="1"/>
</dbReference>
<dbReference type="EMBL" id="CP031417">
    <property type="protein sequence ID" value="AXK80972.1"/>
    <property type="molecule type" value="Genomic_DNA"/>
</dbReference>
<dbReference type="InterPro" id="IPR029063">
    <property type="entry name" value="SAM-dependent_MTases_sf"/>
</dbReference>
<evidence type="ECO:0000256" key="1">
    <source>
        <dbReference type="ARBA" id="ARBA00022884"/>
    </source>
</evidence>
<evidence type="ECO:0000259" key="4">
    <source>
        <dbReference type="SMART" id="SM00363"/>
    </source>
</evidence>
<dbReference type="SUPFAM" id="SSF53335">
    <property type="entry name" value="S-adenosyl-L-methionine-dependent methyltransferases"/>
    <property type="match status" value="1"/>
</dbReference>
<gene>
    <name evidence="5" type="ORF">DW352_10885</name>
</gene>
<keyword evidence="1 3" id="KW-0694">RNA-binding</keyword>
<keyword evidence="5" id="KW-0489">Methyltransferase</keyword>
<dbReference type="OrthoDB" id="9784736at2"/>
<dbReference type="CDD" id="cd00165">
    <property type="entry name" value="S4"/>
    <property type="match status" value="1"/>
</dbReference>
<dbReference type="PROSITE" id="PS50889">
    <property type="entry name" value="S4"/>
    <property type="match status" value="1"/>
</dbReference>
<sequence>MTLRMRADRLLVERGLFESRAKAQAAIEAGLVFANDTVVRKPSEEIPTDAHVVASPAHPYVSRGGLKLAAALDHFKFGPKGRICLDVGASTGGFTDVLLQRGATRVYAVDVGRSQLHASLRVRGDVISLEETDIRTLSPDRFAEVPDLVTIDVSFISLKQVLLAALALAHKPAQLVTLIKPQFEAGRSALKKGVVRDAAIRQAVCDDIVSVVAALGWDVLGVIPSPIEGGDGNVEFLLGARAA</sequence>
<dbReference type="Gene3D" id="3.10.290.10">
    <property type="entry name" value="RNA-binding S4 domain"/>
    <property type="match status" value="1"/>
</dbReference>
<dbReference type="GO" id="GO:0008168">
    <property type="term" value="F:methyltransferase activity"/>
    <property type="evidence" value="ECO:0007669"/>
    <property type="project" value="UniProtKB-KW"/>
</dbReference>
<name>A0A345ZVM5_9HYPH</name>
<dbReference type="PANTHER" id="PTHR32319:SF0">
    <property type="entry name" value="BACTERIAL HEMOLYSIN-LIKE PROTEIN"/>
    <property type="match status" value="1"/>
</dbReference>
<dbReference type="RefSeq" id="WP_115691138.1">
    <property type="nucleotide sequence ID" value="NZ_CP031417.1"/>
</dbReference>
<evidence type="ECO:0000313" key="6">
    <source>
        <dbReference type="Proteomes" id="UP000254889"/>
    </source>
</evidence>
<protein>
    <submittedName>
        <fullName evidence="5">TlyA family RNA methyltransferase</fullName>
    </submittedName>
</protein>
<feature type="domain" description="RNA-binding S4" evidence="4">
    <location>
        <begin position="5"/>
        <end position="69"/>
    </location>
</feature>
<evidence type="ECO:0000256" key="3">
    <source>
        <dbReference type="PROSITE-ProRule" id="PRU00182"/>
    </source>
</evidence>
<dbReference type="Gene3D" id="3.40.50.150">
    <property type="entry name" value="Vaccinia Virus protein VP39"/>
    <property type="match status" value="1"/>
</dbReference>
<dbReference type="InterPro" id="IPR002877">
    <property type="entry name" value="RNA_MeTrfase_FtsJ_dom"/>
</dbReference>
<dbReference type="InterPro" id="IPR047048">
    <property type="entry name" value="TlyA"/>
</dbReference>
<dbReference type="GO" id="GO:0032259">
    <property type="term" value="P:methylation"/>
    <property type="evidence" value="ECO:0007669"/>
    <property type="project" value="UniProtKB-KW"/>
</dbReference>
<evidence type="ECO:0000313" key="5">
    <source>
        <dbReference type="EMBL" id="AXK80972.1"/>
    </source>
</evidence>
<dbReference type="SMART" id="SM00363">
    <property type="entry name" value="S4"/>
    <property type="match status" value="1"/>
</dbReference>
<dbReference type="Pfam" id="PF01479">
    <property type="entry name" value="S4"/>
    <property type="match status" value="1"/>
</dbReference>
<dbReference type="CDD" id="cd02440">
    <property type="entry name" value="AdoMet_MTases"/>
    <property type="match status" value="1"/>
</dbReference>
<dbReference type="InterPro" id="IPR036986">
    <property type="entry name" value="S4_RNA-bd_sf"/>
</dbReference>
<dbReference type="Proteomes" id="UP000254889">
    <property type="component" value="Chromosome"/>
</dbReference>
<dbReference type="NCBIfam" id="TIGR00478">
    <property type="entry name" value="tly"/>
    <property type="match status" value="1"/>
</dbReference>
<evidence type="ECO:0000256" key="2">
    <source>
        <dbReference type="ARBA" id="ARBA00029460"/>
    </source>
</evidence>
<comment type="similarity">
    <text evidence="2">Belongs to the TlyA family.</text>
</comment>
<dbReference type="InterPro" id="IPR004538">
    <property type="entry name" value="Hemolysin_A/TlyA"/>
</dbReference>
<dbReference type="GO" id="GO:0003723">
    <property type="term" value="F:RNA binding"/>
    <property type="evidence" value="ECO:0007669"/>
    <property type="project" value="UniProtKB-KW"/>
</dbReference>
<dbReference type="PANTHER" id="PTHR32319">
    <property type="entry name" value="BACTERIAL HEMOLYSIN-LIKE PROTEIN"/>
    <property type="match status" value="1"/>
</dbReference>
<dbReference type="SUPFAM" id="SSF55174">
    <property type="entry name" value="Alpha-L RNA-binding motif"/>
    <property type="match status" value="1"/>
</dbReference>
<dbReference type="InterPro" id="IPR002942">
    <property type="entry name" value="S4_RNA-bd"/>
</dbReference>
<dbReference type="Pfam" id="PF01728">
    <property type="entry name" value="FtsJ"/>
    <property type="match status" value="1"/>
</dbReference>
<dbReference type="AlphaFoldDB" id="A0A345ZVM5"/>
<proteinExistence type="inferred from homology"/>
<organism evidence="5 6">
    <name type="scientific">Pseudolabrys taiwanensis</name>
    <dbReference type="NCBI Taxonomy" id="331696"/>
    <lineage>
        <taxon>Bacteria</taxon>
        <taxon>Pseudomonadati</taxon>
        <taxon>Pseudomonadota</taxon>
        <taxon>Alphaproteobacteria</taxon>
        <taxon>Hyphomicrobiales</taxon>
        <taxon>Xanthobacteraceae</taxon>
        <taxon>Pseudolabrys</taxon>
    </lineage>
</organism>